<evidence type="ECO:0000256" key="11">
    <source>
        <dbReference type="ARBA" id="ARBA00049229"/>
    </source>
</evidence>
<evidence type="ECO:0000256" key="10">
    <source>
        <dbReference type="ARBA" id="ARBA00048798"/>
    </source>
</evidence>
<keyword evidence="14" id="KW-0032">Aminotransferase</keyword>
<dbReference type="NCBIfam" id="NF005209">
    <property type="entry name" value="PRK06680.1"/>
    <property type="match status" value="1"/>
</dbReference>
<evidence type="ECO:0000313" key="15">
    <source>
        <dbReference type="Proteomes" id="UP001269375"/>
    </source>
</evidence>
<evidence type="ECO:0000256" key="3">
    <source>
        <dbReference type="ARBA" id="ARBA00004824"/>
    </source>
</evidence>
<evidence type="ECO:0000256" key="5">
    <source>
        <dbReference type="ARBA" id="ARBA00005072"/>
    </source>
</evidence>
<dbReference type="SUPFAM" id="SSF56752">
    <property type="entry name" value="D-aminoacid aminotransferase-like PLP-dependent enzymes"/>
    <property type="match status" value="1"/>
</dbReference>
<evidence type="ECO:0000256" key="13">
    <source>
        <dbReference type="RuleBase" id="RU004516"/>
    </source>
</evidence>
<dbReference type="Proteomes" id="UP001269375">
    <property type="component" value="Unassembled WGS sequence"/>
</dbReference>
<evidence type="ECO:0000256" key="7">
    <source>
        <dbReference type="ARBA" id="ARBA00013053"/>
    </source>
</evidence>
<dbReference type="EMBL" id="JARWAO010000001">
    <property type="protein sequence ID" value="MDR5895038.1"/>
    <property type="molecule type" value="Genomic_DNA"/>
</dbReference>
<comment type="function">
    <text evidence="2">Acts on leucine, isoleucine and valine.</text>
</comment>
<protein>
    <recommendedName>
        <fullName evidence="7">branched-chain-amino-acid transaminase</fullName>
        <ecNumber evidence="7">2.6.1.42</ecNumber>
    </recommendedName>
</protein>
<dbReference type="Pfam" id="PF01063">
    <property type="entry name" value="Aminotran_4"/>
    <property type="match status" value="1"/>
</dbReference>
<comment type="pathway">
    <text evidence="5">Amino-acid biosynthesis; L-leucine biosynthesis; L-leucine from 3-methyl-2-oxobutanoate: step 4/4.</text>
</comment>
<dbReference type="Gene3D" id="3.30.470.10">
    <property type="match status" value="1"/>
</dbReference>
<dbReference type="PANTHER" id="PTHR42743">
    <property type="entry name" value="AMINO-ACID AMINOTRANSFERASE"/>
    <property type="match status" value="1"/>
</dbReference>
<dbReference type="PROSITE" id="PS00770">
    <property type="entry name" value="AA_TRANSFER_CLASS_4"/>
    <property type="match status" value="1"/>
</dbReference>
<dbReference type="Gene3D" id="3.20.10.10">
    <property type="entry name" value="D-amino Acid Aminotransferase, subunit A, domain 2"/>
    <property type="match status" value="1"/>
</dbReference>
<dbReference type="GO" id="GO:0047810">
    <property type="term" value="F:D-alanine-2-oxoglutarate aminotransferase activity"/>
    <property type="evidence" value="ECO:0007669"/>
    <property type="project" value="UniProtKB-EC"/>
</dbReference>
<evidence type="ECO:0000256" key="4">
    <source>
        <dbReference type="ARBA" id="ARBA00004931"/>
    </source>
</evidence>
<keyword evidence="14" id="KW-0808">Transferase</keyword>
<comment type="similarity">
    <text evidence="6 12">Belongs to the class-IV pyridoxal-phosphate-dependent aminotransferase family.</text>
</comment>
<dbReference type="InterPro" id="IPR050571">
    <property type="entry name" value="Class-IV_PLP-Dep_Aminotrnsfr"/>
</dbReference>
<evidence type="ECO:0000256" key="1">
    <source>
        <dbReference type="ARBA" id="ARBA00001933"/>
    </source>
</evidence>
<comment type="catalytic activity">
    <reaction evidence="11">
        <text>L-leucine + 2-oxoglutarate = 4-methyl-2-oxopentanoate + L-glutamate</text>
        <dbReference type="Rhea" id="RHEA:18321"/>
        <dbReference type="ChEBI" id="CHEBI:16810"/>
        <dbReference type="ChEBI" id="CHEBI:17865"/>
        <dbReference type="ChEBI" id="CHEBI:29985"/>
        <dbReference type="ChEBI" id="CHEBI:57427"/>
        <dbReference type="EC" id="2.6.1.42"/>
    </reaction>
</comment>
<reference evidence="14 15" key="1">
    <citation type="submission" date="2023-04" db="EMBL/GenBank/DDBJ databases">
        <title>A long-awaited taxogenomic arrangement of the family Halomonadaceae.</title>
        <authorList>
            <person name="De La Haba R."/>
            <person name="Chuvochina M."/>
            <person name="Wittouck S."/>
            <person name="Arahal D.R."/>
            <person name="Sanchez-Porro C."/>
            <person name="Hugenholtz P."/>
            <person name="Ventosa A."/>
        </authorList>
    </citation>
    <scope>NUCLEOTIDE SEQUENCE [LARGE SCALE GENOMIC DNA]</scope>
    <source>
        <strain evidence="14 15">DSM 22428</strain>
    </source>
</reference>
<organism evidence="14 15">
    <name type="scientific">Larsenimonas suaedae</name>
    <dbReference type="NCBI Taxonomy" id="1851019"/>
    <lineage>
        <taxon>Bacteria</taxon>
        <taxon>Pseudomonadati</taxon>
        <taxon>Pseudomonadota</taxon>
        <taxon>Gammaproteobacteria</taxon>
        <taxon>Oceanospirillales</taxon>
        <taxon>Halomonadaceae</taxon>
        <taxon>Larsenimonas</taxon>
    </lineage>
</organism>
<keyword evidence="15" id="KW-1185">Reference proteome</keyword>
<comment type="catalytic activity">
    <reaction evidence="9">
        <text>L-valine + 2-oxoglutarate = 3-methyl-2-oxobutanoate + L-glutamate</text>
        <dbReference type="Rhea" id="RHEA:24813"/>
        <dbReference type="ChEBI" id="CHEBI:11851"/>
        <dbReference type="ChEBI" id="CHEBI:16810"/>
        <dbReference type="ChEBI" id="CHEBI:29985"/>
        <dbReference type="ChEBI" id="CHEBI:57762"/>
        <dbReference type="EC" id="2.6.1.42"/>
    </reaction>
</comment>
<keyword evidence="14" id="KW-0687">Ribonucleoprotein</keyword>
<dbReference type="InterPro" id="IPR036038">
    <property type="entry name" value="Aminotransferase-like"/>
</dbReference>
<evidence type="ECO:0000256" key="6">
    <source>
        <dbReference type="ARBA" id="ARBA00009320"/>
    </source>
</evidence>
<comment type="pathway">
    <text evidence="3">Amino-acid biosynthesis; L-isoleucine biosynthesis; L-isoleucine from 2-oxobutanoate: step 4/4.</text>
</comment>
<accession>A0ABU1GSQ8</accession>
<keyword evidence="14" id="KW-0689">Ribosomal protein</keyword>
<dbReference type="GO" id="GO:0005840">
    <property type="term" value="C:ribosome"/>
    <property type="evidence" value="ECO:0007669"/>
    <property type="project" value="UniProtKB-KW"/>
</dbReference>
<evidence type="ECO:0000313" key="14">
    <source>
        <dbReference type="EMBL" id="MDR5895038.1"/>
    </source>
</evidence>
<dbReference type="PANTHER" id="PTHR42743:SF11">
    <property type="entry name" value="AMINODEOXYCHORISMATE LYASE"/>
    <property type="match status" value="1"/>
</dbReference>
<comment type="catalytic activity">
    <reaction evidence="10">
        <text>L-isoleucine + 2-oxoglutarate = (S)-3-methyl-2-oxopentanoate + L-glutamate</text>
        <dbReference type="Rhea" id="RHEA:24801"/>
        <dbReference type="ChEBI" id="CHEBI:16810"/>
        <dbReference type="ChEBI" id="CHEBI:29985"/>
        <dbReference type="ChEBI" id="CHEBI:35146"/>
        <dbReference type="ChEBI" id="CHEBI:58045"/>
        <dbReference type="EC" id="2.6.1.42"/>
    </reaction>
</comment>
<evidence type="ECO:0000256" key="8">
    <source>
        <dbReference type="ARBA" id="ARBA00022898"/>
    </source>
</evidence>
<comment type="pathway">
    <text evidence="4">Amino-acid biosynthesis; L-valine biosynthesis; L-valine from pyruvate: step 4/4.</text>
</comment>
<evidence type="ECO:0000256" key="12">
    <source>
        <dbReference type="RuleBase" id="RU004106"/>
    </source>
</evidence>
<gene>
    <name evidence="14" type="ORF">QC825_02970</name>
</gene>
<evidence type="ECO:0000256" key="9">
    <source>
        <dbReference type="ARBA" id="ARBA00048212"/>
    </source>
</evidence>
<comment type="cofactor">
    <cofactor evidence="1 13">
        <name>pyridoxal 5'-phosphate</name>
        <dbReference type="ChEBI" id="CHEBI:597326"/>
    </cofactor>
</comment>
<dbReference type="InterPro" id="IPR001544">
    <property type="entry name" value="Aminotrans_IV"/>
</dbReference>
<sequence length="285" mass="31256">MTRTVYINGQYLPEAQATVSVFDRGFLMADAIYEVCAVLEGKLIDCQGHFTRLRRSMAELSMNLELSDDALLEMHRTLIEKNALDEGLVYLQLTRGVVDRDFAYPPEDTPPTLVAFTQDKAIVESALAKRGARVATQPDLRWHRRDIKTTQLLYPSMAKMAAKAAGADDAWLVEEGYVTEGSSSNAFILTQDNVLVTRELSTDLLHGITRAAVISLAEDEGLAIELRAFTPDEAKSAREAFMTSATSMVTSVISVDGHLIGSGAPGPVADKLRAHYLEHSRAHAM</sequence>
<keyword evidence="8 13" id="KW-0663">Pyridoxal phosphate</keyword>
<dbReference type="InterPro" id="IPR018300">
    <property type="entry name" value="Aminotrans_IV_CS"/>
</dbReference>
<proteinExistence type="inferred from homology"/>
<dbReference type="InterPro" id="IPR043132">
    <property type="entry name" value="BCAT-like_C"/>
</dbReference>
<evidence type="ECO:0000256" key="2">
    <source>
        <dbReference type="ARBA" id="ARBA00003109"/>
    </source>
</evidence>
<dbReference type="RefSeq" id="WP_251592371.1">
    <property type="nucleotide sequence ID" value="NZ_JAMLJI010000002.1"/>
</dbReference>
<comment type="caution">
    <text evidence="14">The sequence shown here is derived from an EMBL/GenBank/DDBJ whole genome shotgun (WGS) entry which is preliminary data.</text>
</comment>
<dbReference type="InterPro" id="IPR043131">
    <property type="entry name" value="BCAT-like_N"/>
</dbReference>
<dbReference type="EC" id="2.6.1.42" evidence="7"/>
<name>A0ABU1GSQ8_9GAMM</name>